<dbReference type="InterPro" id="IPR036388">
    <property type="entry name" value="WH-like_DNA-bd_sf"/>
</dbReference>
<dbReference type="GO" id="GO:0006355">
    <property type="term" value="P:regulation of DNA-templated transcription"/>
    <property type="evidence" value="ECO:0007669"/>
    <property type="project" value="InterPro"/>
</dbReference>
<dbReference type="Gene3D" id="1.10.10.10">
    <property type="entry name" value="Winged helix-like DNA-binding domain superfamily/Winged helix DNA-binding domain"/>
    <property type="match status" value="2"/>
</dbReference>
<accession>A0A7W3JDX1</accession>
<protein>
    <submittedName>
        <fullName evidence="2">Sugar-specific transcriptional regulator TrmB/DNA-binding CsgD family transcriptional regulator</fullName>
    </submittedName>
</protein>
<dbReference type="GO" id="GO:0003677">
    <property type="term" value="F:DNA binding"/>
    <property type="evidence" value="ECO:0007669"/>
    <property type="project" value="UniProtKB-KW"/>
</dbReference>
<sequence>MLSDVLGLTKSQSLAYRELVASPSLDAAELAQRLGCDPGDALDVLRTLESHGLAARQSADDSRFQAAPPEIALGALLARRKDEIRAAQVELIELEEDFRRSSALRPATDVVDVVRGADAVKHRIMQLQLGARETVESFTKPPVFVMSAEDNTAEDQAVARGVRYRVVVDRVFLDTGMMRVDDVAEAIDNGEEVRFSERVPIKLFIIDRRLAFVPIQTVVDAEDSDLTPDLVGALIIHPSGLLDALIALFEAVWRDATPFARPGEHAGGSDLDHQDVRILGLMLVGLTDQSVANQLGLSLRTVQRRVKVLMDVAGVSTRIQLGWHAARKGWI</sequence>
<comment type="caution">
    <text evidence="2">The sequence shown here is derived from an EMBL/GenBank/DDBJ whole genome shotgun (WGS) entry which is preliminary data.</text>
</comment>
<evidence type="ECO:0000259" key="1">
    <source>
        <dbReference type="SMART" id="SM00421"/>
    </source>
</evidence>
<reference evidence="2 3" key="1">
    <citation type="submission" date="2020-07" db="EMBL/GenBank/DDBJ databases">
        <title>Sequencing the genomes of 1000 actinobacteria strains.</title>
        <authorList>
            <person name="Klenk H.-P."/>
        </authorList>
    </citation>
    <scope>NUCLEOTIDE SEQUENCE [LARGE SCALE GENOMIC DNA]</scope>
    <source>
        <strain evidence="2 3">DSM 44121</strain>
    </source>
</reference>
<dbReference type="EMBL" id="JACGWV010000003">
    <property type="protein sequence ID" value="MBA8811055.1"/>
    <property type="molecule type" value="Genomic_DNA"/>
</dbReference>
<gene>
    <name evidence="2" type="ORF">FHX71_005062</name>
</gene>
<dbReference type="SUPFAM" id="SSF46785">
    <property type="entry name" value="Winged helix' DNA-binding domain"/>
    <property type="match status" value="1"/>
</dbReference>
<dbReference type="InterPro" id="IPR002831">
    <property type="entry name" value="Tscrpt_reg_TrmB_N"/>
</dbReference>
<dbReference type="InterPro" id="IPR036390">
    <property type="entry name" value="WH_DNA-bd_sf"/>
</dbReference>
<dbReference type="Proteomes" id="UP000540568">
    <property type="component" value="Unassembled WGS sequence"/>
</dbReference>
<evidence type="ECO:0000313" key="2">
    <source>
        <dbReference type="EMBL" id="MBA8811055.1"/>
    </source>
</evidence>
<dbReference type="InterPro" id="IPR051797">
    <property type="entry name" value="TrmB-like"/>
</dbReference>
<feature type="domain" description="HTH luxR-type" evidence="1">
    <location>
        <begin position="268"/>
        <end position="325"/>
    </location>
</feature>
<evidence type="ECO:0000313" key="3">
    <source>
        <dbReference type="Proteomes" id="UP000540568"/>
    </source>
</evidence>
<name>A0A7W3JDX1_9MICO</name>
<dbReference type="InterPro" id="IPR000792">
    <property type="entry name" value="Tscrpt_reg_LuxR_C"/>
</dbReference>
<dbReference type="SUPFAM" id="SSF46894">
    <property type="entry name" value="C-terminal effector domain of the bipartite response regulators"/>
    <property type="match status" value="1"/>
</dbReference>
<dbReference type="PANTHER" id="PTHR34293">
    <property type="entry name" value="HTH-TYPE TRANSCRIPTIONAL REGULATOR TRMBL2"/>
    <property type="match status" value="1"/>
</dbReference>
<proteinExistence type="predicted"/>
<keyword evidence="2" id="KW-0238">DNA-binding</keyword>
<dbReference type="PANTHER" id="PTHR34293:SF1">
    <property type="entry name" value="HTH-TYPE TRANSCRIPTIONAL REGULATOR TRMBL2"/>
    <property type="match status" value="1"/>
</dbReference>
<keyword evidence="3" id="KW-1185">Reference proteome</keyword>
<dbReference type="Pfam" id="PF01978">
    <property type="entry name" value="TrmB"/>
    <property type="match status" value="1"/>
</dbReference>
<dbReference type="InterPro" id="IPR016032">
    <property type="entry name" value="Sig_transdc_resp-reg_C-effctor"/>
</dbReference>
<dbReference type="SMART" id="SM00421">
    <property type="entry name" value="HTH_LUXR"/>
    <property type="match status" value="1"/>
</dbReference>
<dbReference type="AlphaFoldDB" id="A0A7W3JDX1"/>
<dbReference type="RefSeq" id="WP_182620248.1">
    <property type="nucleotide sequence ID" value="NZ_BAAATF010000009.1"/>
</dbReference>
<organism evidence="2 3">
    <name type="scientific">Promicromonospora sukumoe</name>
    <dbReference type="NCBI Taxonomy" id="88382"/>
    <lineage>
        <taxon>Bacteria</taxon>
        <taxon>Bacillati</taxon>
        <taxon>Actinomycetota</taxon>
        <taxon>Actinomycetes</taxon>
        <taxon>Micrococcales</taxon>
        <taxon>Promicromonosporaceae</taxon>
        <taxon>Promicromonospora</taxon>
    </lineage>
</organism>